<name>A0ABP4BCJ7_9ACTN</name>
<evidence type="ECO:0000256" key="1">
    <source>
        <dbReference type="SAM" id="Phobius"/>
    </source>
</evidence>
<dbReference type="InterPro" id="IPR009597">
    <property type="entry name" value="DUF1206"/>
</dbReference>
<organism evidence="3 4">
    <name type="scientific">Actinocorallia libanotica</name>
    <dbReference type="NCBI Taxonomy" id="46162"/>
    <lineage>
        <taxon>Bacteria</taxon>
        <taxon>Bacillati</taxon>
        <taxon>Actinomycetota</taxon>
        <taxon>Actinomycetes</taxon>
        <taxon>Streptosporangiales</taxon>
        <taxon>Thermomonosporaceae</taxon>
        <taxon>Actinocorallia</taxon>
    </lineage>
</organism>
<comment type="caution">
    <text evidence="3">The sequence shown here is derived from an EMBL/GenBank/DDBJ whole genome shotgun (WGS) entry which is preliminary data.</text>
</comment>
<dbReference type="RefSeq" id="WP_344240253.1">
    <property type="nucleotide sequence ID" value="NZ_BAAAHH010000008.1"/>
</dbReference>
<feature type="transmembrane region" description="Helical" evidence="1">
    <location>
        <begin position="207"/>
        <end position="224"/>
    </location>
</feature>
<feature type="transmembrane region" description="Helical" evidence="1">
    <location>
        <begin position="244"/>
        <end position="265"/>
    </location>
</feature>
<feature type="domain" description="DUF1206" evidence="2">
    <location>
        <begin position="106"/>
        <end position="176"/>
    </location>
</feature>
<evidence type="ECO:0000313" key="3">
    <source>
        <dbReference type="EMBL" id="GAA0949008.1"/>
    </source>
</evidence>
<feature type="transmembrane region" description="Helical" evidence="1">
    <location>
        <begin position="109"/>
        <end position="129"/>
    </location>
</feature>
<proteinExistence type="predicted"/>
<sequence length="275" mass="28897">MVSTPQRQAKEASQSKTTGLLARLGLAVRGLLYLLIGLLALRIAFGSGGGEEADNSGAVQTLARQPGGEILLWLVVVGLAGLTVWRLAEAAFGAAGLDGHKASERLGSLARGVFYAFLFVTTLLFTLGAGDQKSSDSQSKDLTGQAMHDIPGGRWLVLLVGIGLIAVAGLMAWRALSDKDFMDKLTVTGRAREIVEKLGMVGYTARSTVYVGAGVFLAYAALTFDPDKAKGIDGTLRELADAPAGPWLLTVLALGLAVFGVYSCCEARWRRVTPG</sequence>
<keyword evidence="1" id="KW-1133">Transmembrane helix</keyword>
<feature type="transmembrane region" description="Helical" evidence="1">
    <location>
        <begin position="155"/>
        <end position="176"/>
    </location>
</feature>
<dbReference type="Proteomes" id="UP001500665">
    <property type="component" value="Unassembled WGS sequence"/>
</dbReference>
<feature type="domain" description="DUF1206" evidence="2">
    <location>
        <begin position="201"/>
        <end position="270"/>
    </location>
</feature>
<protein>
    <submittedName>
        <fullName evidence="3">DUF1206 domain-containing protein</fullName>
    </submittedName>
</protein>
<keyword evidence="1" id="KW-0812">Transmembrane</keyword>
<feature type="domain" description="DUF1206" evidence="2">
    <location>
        <begin position="24"/>
        <end position="92"/>
    </location>
</feature>
<feature type="transmembrane region" description="Helical" evidence="1">
    <location>
        <begin position="70"/>
        <end position="88"/>
    </location>
</feature>
<evidence type="ECO:0000259" key="2">
    <source>
        <dbReference type="Pfam" id="PF06724"/>
    </source>
</evidence>
<dbReference type="Pfam" id="PF06724">
    <property type="entry name" value="DUF1206"/>
    <property type="match status" value="3"/>
</dbReference>
<reference evidence="4" key="1">
    <citation type="journal article" date="2019" name="Int. J. Syst. Evol. Microbiol.">
        <title>The Global Catalogue of Microorganisms (GCM) 10K type strain sequencing project: providing services to taxonomists for standard genome sequencing and annotation.</title>
        <authorList>
            <consortium name="The Broad Institute Genomics Platform"/>
            <consortium name="The Broad Institute Genome Sequencing Center for Infectious Disease"/>
            <person name="Wu L."/>
            <person name="Ma J."/>
        </authorList>
    </citation>
    <scope>NUCLEOTIDE SEQUENCE [LARGE SCALE GENOMIC DNA]</scope>
    <source>
        <strain evidence="4">JCM 10696</strain>
    </source>
</reference>
<keyword evidence="1" id="KW-0472">Membrane</keyword>
<dbReference type="EMBL" id="BAAAHH010000008">
    <property type="protein sequence ID" value="GAA0949008.1"/>
    <property type="molecule type" value="Genomic_DNA"/>
</dbReference>
<gene>
    <name evidence="3" type="ORF">GCM10009550_25890</name>
</gene>
<accession>A0ABP4BCJ7</accession>
<feature type="transmembrane region" description="Helical" evidence="1">
    <location>
        <begin position="20"/>
        <end position="45"/>
    </location>
</feature>
<keyword evidence="4" id="KW-1185">Reference proteome</keyword>
<evidence type="ECO:0000313" key="4">
    <source>
        <dbReference type="Proteomes" id="UP001500665"/>
    </source>
</evidence>